<accession>A0A8T1QMA3</accession>
<name>A0A8T1QMA3_CARIL</name>
<evidence type="ECO:0000313" key="2">
    <source>
        <dbReference type="Proteomes" id="UP000811609"/>
    </source>
</evidence>
<reference evidence="1" key="1">
    <citation type="submission" date="2020-12" db="EMBL/GenBank/DDBJ databases">
        <title>WGS assembly of Carya illinoinensis cv. Pawnee.</title>
        <authorList>
            <person name="Platts A."/>
            <person name="Shu S."/>
            <person name="Wright S."/>
            <person name="Barry K."/>
            <person name="Edger P."/>
            <person name="Pires J.C."/>
            <person name="Schmutz J."/>
        </authorList>
    </citation>
    <scope>NUCLEOTIDE SEQUENCE</scope>
    <source>
        <tissue evidence="1">Leaf</tissue>
    </source>
</reference>
<evidence type="ECO:0000313" key="1">
    <source>
        <dbReference type="EMBL" id="KAG6656000.1"/>
    </source>
</evidence>
<keyword evidence="2" id="KW-1185">Reference proteome</keyword>
<organism evidence="1 2">
    <name type="scientific">Carya illinoinensis</name>
    <name type="common">Pecan</name>
    <dbReference type="NCBI Taxonomy" id="32201"/>
    <lineage>
        <taxon>Eukaryota</taxon>
        <taxon>Viridiplantae</taxon>
        <taxon>Streptophyta</taxon>
        <taxon>Embryophyta</taxon>
        <taxon>Tracheophyta</taxon>
        <taxon>Spermatophyta</taxon>
        <taxon>Magnoliopsida</taxon>
        <taxon>eudicotyledons</taxon>
        <taxon>Gunneridae</taxon>
        <taxon>Pentapetalae</taxon>
        <taxon>rosids</taxon>
        <taxon>fabids</taxon>
        <taxon>Fagales</taxon>
        <taxon>Juglandaceae</taxon>
        <taxon>Carya</taxon>
    </lineage>
</organism>
<comment type="caution">
    <text evidence="1">The sequence shown here is derived from an EMBL/GenBank/DDBJ whole genome shotgun (WGS) entry which is preliminary data.</text>
</comment>
<gene>
    <name evidence="1" type="ORF">CIPAW_05G256200</name>
</gene>
<sequence>MICLSLTPEQGSINSSLAAIRATQPSTIWLRYTFGVFPINCTRQIITLARLNLRRSGVKEQCNTSVTSFFITHLSYMLSFERNCKLIKERCKRVRKTFKIQRYGLNKITKMSKAYFYKIKTN</sequence>
<protein>
    <submittedName>
        <fullName evidence="1">Uncharacterized protein</fullName>
    </submittedName>
</protein>
<dbReference type="AlphaFoldDB" id="A0A8T1QMA3"/>
<proteinExistence type="predicted"/>
<dbReference type="EMBL" id="CM031813">
    <property type="protein sequence ID" value="KAG6656000.1"/>
    <property type="molecule type" value="Genomic_DNA"/>
</dbReference>
<dbReference type="Proteomes" id="UP000811609">
    <property type="component" value="Chromosome 5"/>
</dbReference>